<comment type="caution">
    <text evidence="2">The sequence shown here is derived from an EMBL/GenBank/DDBJ whole genome shotgun (WGS) entry which is preliminary data.</text>
</comment>
<proteinExistence type="predicted"/>
<accession>A0A0P8AE52</accession>
<name>A0A0P8AE52_9EURY</name>
<sequence>MMGNFTENIKRMMGWCPQKDFDFTHLDNMNKTNMNAIYSQNKVPEYDRGRVKILVDSSRDAGIISILMPATIIFFIFFIFMTIRNKYSVIDIIPISIYYFALIILLLQNRTSVEFAHDCIIIHRPLLRPITIQRNAILKTEIIKNSMYRMRWFFLPLAFFALLLIIRHNLIAIYLNIMKSSPLIVKVIDVYSMPMTSLLLFVISYHYLVRSYNPAFLKITTKNREVTFYTNNLQELKSELKVVQ</sequence>
<feature type="transmembrane region" description="Helical" evidence="1">
    <location>
        <begin position="61"/>
        <end position="81"/>
    </location>
</feature>
<feature type="transmembrane region" description="Helical" evidence="1">
    <location>
        <begin position="152"/>
        <end position="177"/>
    </location>
</feature>
<keyword evidence="1" id="KW-0472">Membrane</keyword>
<feature type="transmembrane region" description="Helical" evidence="1">
    <location>
        <begin position="183"/>
        <end position="208"/>
    </location>
</feature>
<dbReference type="PATRIC" id="fig|1719120.3.peg.3200"/>
<protein>
    <recommendedName>
        <fullName evidence="4">DUF1673 family protein</fullName>
    </recommendedName>
</protein>
<feature type="transmembrane region" description="Helical" evidence="1">
    <location>
        <begin position="87"/>
        <end position="107"/>
    </location>
</feature>
<evidence type="ECO:0008006" key="4">
    <source>
        <dbReference type="Google" id="ProtNLM"/>
    </source>
</evidence>
<reference evidence="2 3" key="1">
    <citation type="submission" date="2015-09" db="EMBL/GenBank/DDBJ databases">
        <title>A metagenomics-based metabolic model of nitrate-dependent anaerobic oxidation of methane by Methanoperedens-like archaea.</title>
        <authorList>
            <person name="Arshad A."/>
            <person name="Speth D.R."/>
            <person name="De Graaf R.M."/>
            <person name="Op Den Camp H.J."/>
            <person name="Jetten M.S."/>
            <person name="Welte C.U."/>
        </authorList>
    </citation>
    <scope>NUCLEOTIDE SEQUENCE [LARGE SCALE GENOMIC DNA]</scope>
</reference>
<keyword evidence="1" id="KW-0812">Transmembrane</keyword>
<evidence type="ECO:0000313" key="3">
    <source>
        <dbReference type="Proteomes" id="UP000050360"/>
    </source>
</evidence>
<evidence type="ECO:0000313" key="2">
    <source>
        <dbReference type="EMBL" id="KPQ42485.1"/>
    </source>
</evidence>
<gene>
    <name evidence="2" type="ORF">MPEBLZ_02943</name>
</gene>
<evidence type="ECO:0000256" key="1">
    <source>
        <dbReference type="SAM" id="Phobius"/>
    </source>
</evidence>
<dbReference type="Proteomes" id="UP000050360">
    <property type="component" value="Unassembled WGS sequence"/>
</dbReference>
<dbReference type="EMBL" id="LKCM01000230">
    <property type="protein sequence ID" value="KPQ42485.1"/>
    <property type="molecule type" value="Genomic_DNA"/>
</dbReference>
<keyword evidence="1" id="KW-1133">Transmembrane helix</keyword>
<dbReference type="AlphaFoldDB" id="A0A0P8AE52"/>
<organism evidence="2 3">
    <name type="scientific">Candidatus Methanoperedens nitratireducens</name>
    <dbReference type="NCBI Taxonomy" id="1392998"/>
    <lineage>
        <taxon>Archaea</taxon>
        <taxon>Methanobacteriati</taxon>
        <taxon>Methanobacteriota</taxon>
        <taxon>Stenosarchaea group</taxon>
        <taxon>Methanomicrobia</taxon>
        <taxon>Methanosarcinales</taxon>
        <taxon>ANME-2 cluster</taxon>
        <taxon>Candidatus Methanoperedentaceae</taxon>
        <taxon>Candidatus Methanoperedens</taxon>
    </lineage>
</organism>